<keyword evidence="1" id="KW-0812">Transmembrane</keyword>
<keyword evidence="1" id="KW-0472">Membrane</keyword>
<sequence length="103" mass="11558">MCQRRRVIGGGSTWVTMVTVPLNIRRIKSVVTKREGQPGLKRKQLLCAANMAQLRLSVSVRRKEGYGYSLFFLTPSLFFSILECSVGPFLPSISMKDGLHNKV</sequence>
<dbReference type="EMBL" id="LRGB01000027">
    <property type="protein sequence ID" value="KZS21264.1"/>
    <property type="molecule type" value="Genomic_DNA"/>
</dbReference>
<dbReference type="AlphaFoldDB" id="A0A162SFX9"/>
<evidence type="ECO:0000313" key="3">
    <source>
        <dbReference type="Proteomes" id="UP000076858"/>
    </source>
</evidence>
<name>A0A162SFX9_9CRUS</name>
<proteinExistence type="predicted"/>
<reference evidence="2 3" key="1">
    <citation type="submission" date="2016-03" db="EMBL/GenBank/DDBJ databases">
        <title>EvidentialGene: Evidence-directed Construction of Genes on Genomes.</title>
        <authorList>
            <person name="Gilbert D.G."/>
            <person name="Choi J.-H."/>
            <person name="Mockaitis K."/>
            <person name="Colbourne J."/>
            <person name="Pfrender M."/>
        </authorList>
    </citation>
    <scope>NUCLEOTIDE SEQUENCE [LARGE SCALE GENOMIC DNA]</scope>
    <source>
        <strain evidence="2 3">Xinb3</strain>
        <tissue evidence="2">Complete organism</tissue>
    </source>
</reference>
<gene>
    <name evidence="2" type="ORF">APZ42_011844</name>
</gene>
<organism evidence="2 3">
    <name type="scientific">Daphnia magna</name>
    <dbReference type="NCBI Taxonomy" id="35525"/>
    <lineage>
        <taxon>Eukaryota</taxon>
        <taxon>Metazoa</taxon>
        <taxon>Ecdysozoa</taxon>
        <taxon>Arthropoda</taxon>
        <taxon>Crustacea</taxon>
        <taxon>Branchiopoda</taxon>
        <taxon>Diplostraca</taxon>
        <taxon>Cladocera</taxon>
        <taxon>Anomopoda</taxon>
        <taxon>Daphniidae</taxon>
        <taxon>Daphnia</taxon>
    </lineage>
</organism>
<evidence type="ECO:0000313" key="2">
    <source>
        <dbReference type="EMBL" id="KZS21264.1"/>
    </source>
</evidence>
<feature type="transmembrane region" description="Helical" evidence="1">
    <location>
        <begin position="65"/>
        <end position="90"/>
    </location>
</feature>
<accession>A0A162SFX9</accession>
<protein>
    <submittedName>
        <fullName evidence="2">Uncharacterized protein</fullName>
    </submittedName>
</protein>
<keyword evidence="1" id="KW-1133">Transmembrane helix</keyword>
<dbReference type="Proteomes" id="UP000076858">
    <property type="component" value="Unassembled WGS sequence"/>
</dbReference>
<comment type="caution">
    <text evidence="2">The sequence shown here is derived from an EMBL/GenBank/DDBJ whole genome shotgun (WGS) entry which is preliminary data.</text>
</comment>
<keyword evidence="3" id="KW-1185">Reference proteome</keyword>
<evidence type="ECO:0000256" key="1">
    <source>
        <dbReference type="SAM" id="Phobius"/>
    </source>
</evidence>